<dbReference type="AlphaFoldDB" id="A0A1H9DHQ7"/>
<dbReference type="STRING" id="355243.SAMN03080615_00555"/>
<dbReference type="Proteomes" id="UP000198749">
    <property type="component" value="Unassembled WGS sequence"/>
</dbReference>
<proteinExistence type="predicted"/>
<evidence type="ECO:0008006" key="3">
    <source>
        <dbReference type="Google" id="ProtNLM"/>
    </source>
</evidence>
<dbReference type="EMBL" id="FOGB01000001">
    <property type="protein sequence ID" value="SEQ12911.1"/>
    <property type="molecule type" value="Genomic_DNA"/>
</dbReference>
<evidence type="ECO:0000313" key="2">
    <source>
        <dbReference type="Proteomes" id="UP000198749"/>
    </source>
</evidence>
<protein>
    <recommendedName>
        <fullName evidence="3">Cytochrome b561 bacterial/Ni-hydrogenase domain-containing protein</fullName>
    </recommendedName>
</protein>
<keyword evidence="2" id="KW-1185">Reference proteome</keyword>
<dbReference type="InterPro" id="IPR016174">
    <property type="entry name" value="Di-haem_cyt_TM"/>
</dbReference>
<gene>
    <name evidence="1" type="ORF">SAMN03080615_00555</name>
</gene>
<dbReference type="GO" id="GO:0022904">
    <property type="term" value="P:respiratory electron transport chain"/>
    <property type="evidence" value="ECO:0007669"/>
    <property type="project" value="InterPro"/>
</dbReference>
<reference evidence="2" key="1">
    <citation type="submission" date="2016-10" db="EMBL/GenBank/DDBJ databases">
        <authorList>
            <person name="Varghese N."/>
            <person name="Submissions S."/>
        </authorList>
    </citation>
    <scope>NUCLEOTIDE SEQUENCE [LARGE SCALE GENOMIC DNA]</scope>
    <source>
        <strain evidence="2">DSM 18887</strain>
    </source>
</reference>
<organism evidence="1 2">
    <name type="scientific">Amphritea atlantica</name>
    <dbReference type="NCBI Taxonomy" id="355243"/>
    <lineage>
        <taxon>Bacteria</taxon>
        <taxon>Pseudomonadati</taxon>
        <taxon>Pseudomonadota</taxon>
        <taxon>Gammaproteobacteria</taxon>
        <taxon>Oceanospirillales</taxon>
        <taxon>Oceanospirillaceae</taxon>
        <taxon>Amphritea</taxon>
    </lineage>
</organism>
<name>A0A1H9DHQ7_9GAMM</name>
<dbReference type="GO" id="GO:0016020">
    <property type="term" value="C:membrane"/>
    <property type="evidence" value="ECO:0007669"/>
    <property type="project" value="InterPro"/>
</dbReference>
<evidence type="ECO:0000313" key="1">
    <source>
        <dbReference type="EMBL" id="SEQ12911.1"/>
    </source>
</evidence>
<dbReference type="SUPFAM" id="SSF81342">
    <property type="entry name" value="Transmembrane di-heme cytochromes"/>
    <property type="match status" value="1"/>
</dbReference>
<accession>A0A1H9DHQ7</accession>
<sequence length="124" mass="13598">MMVILLLGLLGIQLATGMMSTDDIIWSGPFYNAVGETVSALAGEIHETVQGLLQLLVGLHILAIVLYKVKFGEPLVPAMIHGRKLKQDRDNAEHCEREPVSIIKFLIAVVPAAGFTYWLFSIPI</sequence>